<dbReference type="InterPro" id="IPR005495">
    <property type="entry name" value="LptG/LptF_permease"/>
</dbReference>
<keyword evidence="7 9" id="KW-0472">Membrane</keyword>
<dbReference type="GO" id="GO:0043190">
    <property type="term" value="C:ATP-binding cassette (ABC) transporter complex"/>
    <property type="evidence" value="ECO:0007669"/>
    <property type="project" value="InterPro"/>
</dbReference>
<evidence type="ECO:0000256" key="5">
    <source>
        <dbReference type="ARBA" id="ARBA00022692"/>
    </source>
</evidence>
<dbReference type="AlphaFoldDB" id="A0A2H9U4Y3"/>
<feature type="transmembrane region" description="Helical" evidence="9">
    <location>
        <begin position="51"/>
        <end position="78"/>
    </location>
</feature>
<dbReference type="GO" id="GO:0055085">
    <property type="term" value="P:transmembrane transport"/>
    <property type="evidence" value="ECO:0007669"/>
    <property type="project" value="InterPro"/>
</dbReference>
<feature type="transmembrane region" description="Helical" evidence="9">
    <location>
        <begin position="275"/>
        <end position="293"/>
    </location>
</feature>
<sequence length="356" mass="38797">MFGILDRYIGRVIFMSVLLCEITLVGLAALIKYVEQLKSVGDGNYDMLSALYYVVLSMPKEAVLFFPLAALLGGLIGLGQLATSSELVVMQAAGRSKISIVMAALKTAVPLMIVVGLMGEYIAPIAKRMADDIKAGALSEGRLTVSAYGVWARDGNNFVNINGVRNDGALTGITLYRFTPERKLIDVVQAQEGVFEQHHWQLKAATVTRFDDPTQIQSEQHPQMAWSSELTPKQLGVVSIDPENLSVAGLLDYIGYLDANKQDAGRYKLEMWRKLLSPFSVIAMILLASSFIFGPLRSVSMGARMLMGIMTGFAVYVSDRVFGPISLVYAVPPILAAIAPSLLFGGVSFYILNRKQ</sequence>
<evidence type="ECO:0000256" key="3">
    <source>
        <dbReference type="ARBA" id="ARBA00007725"/>
    </source>
</evidence>
<evidence type="ECO:0000256" key="9">
    <source>
        <dbReference type="SAM" id="Phobius"/>
    </source>
</evidence>
<evidence type="ECO:0000256" key="7">
    <source>
        <dbReference type="ARBA" id="ARBA00023136"/>
    </source>
</evidence>
<dbReference type="InterPro" id="IPR030923">
    <property type="entry name" value="LptG"/>
</dbReference>
<comment type="caution">
    <text evidence="10">The sequence shown here is derived from an EMBL/GenBank/DDBJ whole genome shotgun (WGS) entry which is preliminary data.</text>
</comment>
<proteinExistence type="inferred from homology"/>
<gene>
    <name evidence="10" type="ORF">CUC53_08955</name>
</gene>
<dbReference type="GO" id="GO:0015920">
    <property type="term" value="P:lipopolysaccharide transport"/>
    <property type="evidence" value="ECO:0007669"/>
    <property type="project" value="TreeGrafter"/>
</dbReference>
<comment type="function">
    <text evidence="1">Part of the ABC transporter complex LptBFG involved in the translocation of lipopolysaccharide (LPS) from the inner membrane to the outer membrane.</text>
</comment>
<keyword evidence="11" id="KW-1185">Reference proteome</keyword>
<evidence type="ECO:0000256" key="1">
    <source>
        <dbReference type="ARBA" id="ARBA00002265"/>
    </source>
</evidence>
<protein>
    <submittedName>
        <fullName evidence="10">Lipopolysaccharide ABC transporter permease LptG</fullName>
    </submittedName>
</protein>
<dbReference type="EMBL" id="PGGC01000079">
    <property type="protein sequence ID" value="PJG59106.1"/>
    <property type="molecule type" value="Genomic_DNA"/>
</dbReference>
<dbReference type="OrthoDB" id="9776227at2"/>
<evidence type="ECO:0000256" key="4">
    <source>
        <dbReference type="ARBA" id="ARBA00022475"/>
    </source>
</evidence>
<comment type="similarity">
    <text evidence="3">Belongs to the LptF/LptG family.</text>
</comment>
<evidence type="ECO:0000256" key="6">
    <source>
        <dbReference type="ARBA" id="ARBA00022989"/>
    </source>
</evidence>
<evidence type="ECO:0000313" key="10">
    <source>
        <dbReference type="EMBL" id="PJG59106.1"/>
    </source>
</evidence>
<dbReference type="Pfam" id="PF03739">
    <property type="entry name" value="LptF_LptG"/>
    <property type="match status" value="1"/>
</dbReference>
<dbReference type="Proteomes" id="UP000235861">
    <property type="component" value="Unassembled WGS sequence"/>
</dbReference>
<comment type="subcellular location">
    <subcellularLocation>
        <location evidence="2">Cell membrane</location>
        <topology evidence="2">Multi-pass membrane protein</topology>
    </subcellularLocation>
</comment>
<reference evidence="10 11" key="1">
    <citation type="submission" date="2017-11" db="EMBL/GenBank/DDBJ databases">
        <title>Draft genome sequence of environmental isolate Aeromonas cavernicola sp. nov. MDC 2508.</title>
        <authorList>
            <person name="Colston S.M."/>
            <person name="Navarro A."/>
            <person name="Martinez-Murcia A.J."/>
            <person name="Graf J."/>
        </authorList>
    </citation>
    <scope>NUCLEOTIDE SEQUENCE [LARGE SCALE GENOMIC DNA]</scope>
    <source>
        <strain evidence="10 11">MDC 2508</strain>
    </source>
</reference>
<evidence type="ECO:0000256" key="2">
    <source>
        <dbReference type="ARBA" id="ARBA00004651"/>
    </source>
</evidence>
<dbReference type="NCBIfam" id="TIGR04408">
    <property type="entry name" value="LptG_lptG"/>
    <property type="match status" value="1"/>
</dbReference>
<comment type="subunit">
    <text evidence="8">Component of the lipopolysaccharide transport and assembly complex. The LptBFG transporter is composed of two ATP-binding proteins (LptB) and two transmembrane proteins (LptF and LptG).</text>
</comment>
<name>A0A2H9U4Y3_9GAMM</name>
<dbReference type="PANTHER" id="PTHR33529">
    <property type="entry name" value="SLR0882 PROTEIN-RELATED"/>
    <property type="match status" value="1"/>
</dbReference>
<feature type="transmembrane region" description="Helical" evidence="9">
    <location>
        <begin position="12"/>
        <end position="31"/>
    </location>
</feature>
<keyword evidence="5 9" id="KW-0812">Transmembrane</keyword>
<feature type="transmembrane region" description="Helical" evidence="9">
    <location>
        <begin position="329"/>
        <end position="352"/>
    </location>
</feature>
<keyword evidence="6 9" id="KW-1133">Transmembrane helix</keyword>
<dbReference type="PANTHER" id="PTHR33529:SF2">
    <property type="entry name" value="LIPOPOLYSACCHARIDE EXPORT SYSTEM PERMEASE PROTEIN LPTG"/>
    <property type="match status" value="1"/>
</dbReference>
<evidence type="ECO:0000256" key="8">
    <source>
        <dbReference type="ARBA" id="ARBA00026081"/>
    </source>
</evidence>
<organism evidence="10 11">
    <name type="scientific">Aeromonas cavernicola</name>
    <dbReference type="NCBI Taxonomy" id="1006623"/>
    <lineage>
        <taxon>Bacteria</taxon>
        <taxon>Pseudomonadati</taxon>
        <taxon>Pseudomonadota</taxon>
        <taxon>Gammaproteobacteria</taxon>
        <taxon>Aeromonadales</taxon>
        <taxon>Aeromonadaceae</taxon>
        <taxon>Aeromonas</taxon>
    </lineage>
</organism>
<feature type="transmembrane region" description="Helical" evidence="9">
    <location>
        <begin position="98"/>
        <end position="119"/>
    </location>
</feature>
<accession>A0A2H9U4Y3</accession>
<dbReference type="RefSeq" id="WP_100293832.1">
    <property type="nucleotide sequence ID" value="NZ_PGGC01000079.1"/>
</dbReference>
<evidence type="ECO:0000313" key="11">
    <source>
        <dbReference type="Proteomes" id="UP000235861"/>
    </source>
</evidence>
<keyword evidence="4" id="KW-1003">Cell membrane</keyword>